<keyword evidence="1" id="KW-0812">Transmembrane</keyword>
<feature type="domain" description="SHOCT" evidence="2">
    <location>
        <begin position="60"/>
        <end position="87"/>
    </location>
</feature>
<keyword evidence="1" id="KW-1133">Transmembrane helix</keyword>
<dbReference type="InterPro" id="IPR018649">
    <property type="entry name" value="SHOCT"/>
</dbReference>
<gene>
    <name evidence="3" type="ORF">EU556_21525</name>
</gene>
<protein>
    <submittedName>
        <fullName evidence="3">SHOCT domain-containing protein</fullName>
    </submittedName>
</protein>
<dbReference type="AlphaFoldDB" id="A0A4Z0P0J0"/>
<keyword evidence="1" id="KW-0472">Membrane</keyword>
<evidence type="ECO:0000313" key="4">
    <source>
        <dbReference type="Proteomes" id="UP000298337"/>
    </source>
</evidence>
<dbReference type="OrthoDB" id="887340at2"/>
<accession>A0A4Z0P0J0</accession>
<evidence type="ECO:0000256" key="1">
    <source>
        <dbReference type="SAM" id="Phobius"/>
    </source>
</evidence>
<feature type="transmembrane region" description="Helical" evidence="1">
    <location>
        <begin position="20"/>
        <end position="40"/>
    </location>
</feature>
<dbReference type="EMBL" id="SRLA01000005">
    <property type="protein sequence ID" value="TGE04764.1"/>
    <property type="molecule type" value="Genomic_DNA"/>
</dbReference>
<reference evidence="3 4" key="1">
    <citation type="submission" date="2019-04" db="EMBL/GenBank/DDBJ databases">
        <authorList>
            <person name="Feng G."/>
            <person name="Zhang J."/>
            <person name="Zhu H."/>
        </authorList>
    </citation>
    <scope>NUCLEOTIDE SEQUENCE [LARGE SCALE GENOMIC DNA]</scope>
    <source>
        <strain evidence="3 4">92R-1</strain>
    </source>
</reference>
<proteinExistence type="predicted"/>
<comment type="caution">
    <text evidence="3">The sequence shown here is derived from an EMBL/GenBank/DDBJ whole genome shotgun (WGS) entry which is preliminary data.</text>
</comment>
<evidence type="ECO:0000313" key="3">
    <source>
        <dbReference type="EMBL" id="TGE04764.1"/>
    </source>
</evidence>
<organism evidence="3 4">
    <name type="scientific">Hymenobacter fodinae</name>
    <dbReference type="NCBI Taxonomy" id="2510796"/>
    <lineage>
        <taxon>Bacteria</taxon>
        <taxon>Pseudomonadati</taxon>
        <taxon>Bacteroidota</taxon>
        <taxon>Cytophagia</taxon>
        <taxon>Cytophagales</taxon>
        <taxon>Hymenobacteraceae</taxon>
        <taxon>Hymenobacter</taxon>
    </lineage>
</organism>
<dbReference type="Proteomes" id="UP000298337">
    <property type="component" value="Unassembled WGS sequence"/>
</dbReference>
<keyword evidence="4" id="KW-1185">Reference proteome</keyword>
<evidence type="ECO:0000259" key="2">
    <source>
        <dbReference type="Pfam" id="PF09851"/>
    </source>
</evidence>
<name>A0A4Z0P0J0_9BACT</name>
<dbReference type="Pfam" id="PF09851">
    <property type="entry name" value="SHOCT"/>
    <property type="match status" value="1"/>
</dbReference>
<sequence length="88" mass="9771">MPLSMLSTLLLLMGNIGGAELLIITVLLLALILAGIWRLLRPAKHTVIVQQPSAPVSLADELLKLQQLYEQGVLTAQEFEEQKKRVLR</sequence>